<gene>
    <name evidence="2" type="ORF">EKH79_10650</name>
</gene>
<sequence>MRMSLALGLLVFFIAMPAWTQTAAPASSSSAPSSSHLHAPLLQTVIVTGVQPGPGLWKVSKGDHVMWVLGTLSPLPRHMQWRSTEVEDTLAHSQELLEPPSAELKLHAGFFTKLALLPSVYSARKNPGGESLQQVLPPEIYIRWEVAKQQYFGDDKSIEYWRPILVAMKLYQKALDKADLTNGGSVVGTVEKLAHKHNVTSTPIKYQVVVEHPRDAVETIKQTSLHDISCFNQTLDTVENDMDALTQRANAWSTGDIQTLRGFALNNRYESCVIAVVNADFAQQLGLHDLPERMAATWVAAAQSAMSRNTQTFAVLPMEQIMSPDGFLAQLKAKGYTVQSPEELDK</sequence>
<dbReference type="Proteomes" id="UP000267077">
    <property type="component" value="Unassembled WGS sequence"/>
</dbReference>
<dbReference type="AlphaFoldDB" id="A0A432LV08"/>
<dbReference type="RefSeq" id="WP_126673760.1">
    <property type="nucleotide sequence ID" value="NZ_RYZR01000005.1"/>
</dbReference>
<feature type="chain" id="PRO_5019184861" evidence="1">
    <location>
        <begin position="21"/>
        <end position="346"/>
    </location>
</feature>
<comment type="caution">
    <text evidence="2">The sequence shown here is derived from an EMBL/GenBank/DDBJ whole genome shotgun (WGS) entry which is preliminary data.</text>
</comment>
<dbReference type="EMBL" id="RYZR01000005">
    <property type="protein sequence ID" value="RUL64480.1"/>
    <property type="molecule type" value="Genomic_DNA"/>
</dbReference>
<evidence type="ECO:0000313" key="3">
    <source>
        <dbReference type="Proteomes" id="UP000267077"/>
    </source>
</evidence>
<evidence type="ECO:0000256" key="1">
    <source>
        <dbReference type="SAM" id="SignalP"/>
    </source>
</evidence>
<dbReference type="OrthoDB" id="8743055at2"/>
<organism evidence="2 3">
    <name type="scientific">Dyella dinghuensis</name>
    <dbReference type="NCBI Taxonomy" id="1920169"/>
    <lineage>
        <taxon>Bacteria</taxon>
        <taxon>Pseudomonadati</taxon>
        <taxon>Pseudomonadota</taxon>
        <taxon>Gammaproteobacteria</taxon>
        <taxon>Lysobacterales</taxon>
        <taxon>Rhodanobacteraceae</taxon>
        <taxon>Dyella</taxon>
    </lineage>
</organism>
<dbReference type="CDD" id="cd14788">
    <property type="entry name" value="GumN"/>
    <property type="match status" value="1"/>
</dbReference>
<feature type="signal peptide" evidence="1">
    <location>
        <begin position="1"/>
        <end position="20"/>
    </location>
</feature>
<reference evidence="2 3" key="1">
    <citation type="submission" date="2018-12" db="EMBL/GenBank/DDBJ databases">
        <title>Dyella dinghuensis sp. nov. DHOA06 and Dyella choica sp. nov. 4M-K27, isolated from forest soil.</title>
        <authorList>
            <person name="Qiu L.-H."/>
            <person name="Gao Z.-H."/>
        </authorList>
    </citation>
    <scope>NUCLEOTIDE SEQUENCE [LARGE SCALE GENOMIC DNA]</scope>
    <source>
        <strain evidence="2 3">DHOA06</strain>
    </source>
</reference>
<name>A0A432LV08_9GAMM</name>
<protein>
    <submittedName>
        <fullName evidence="2">TraB/GumN family protein</fullName>
    </submittedName>
</protein>
<keyword evidence="1" id="KW-0732">Signal</keyword>
<dbReference type="InterPro" id="IPR002816">
    <property type="entry name" value="TraB/PrgY/GumN_fam"/>
</dbReference>
<dbReference type="Pfam" id="PF01963">
    <property type="entry name" value="TraB_PrgY_gumN"/>
    <property type="match status" value="1"/>
</dbReference>
<proteinExistence type="predicted"/>
<evidence type="ECO:0000313" key="2">
    <source>
        <dbReference type="EMBL" id="RUL64480.1"/>
    </source>
</evidence>
<keyword evidence="3" id="KW-1185">Reference proteome</keyword>
<accession>A0A432LV08</accession>